<sequence>MANNFALSKPIDKQFISVVLLSLMVVWKSTRKGNSQDLNYLEYHELQESMSYTLPWNATSNNESTIHMEAHNMYGSFQIRSLKKYYNTSNSDIFIMSATKGNEEPQPSLIKNIDTSWTNLETYIDNILFNSIVGNHLVSFPVCGDTNIYNSSLQESLCIRWYLVAATMPMFRIGSYKPWRDPTNLNTVFAQKAAERAIERRKLLLPYYYTLLSKHEPVIRPMFYDYYENITTFSLKHQYMIGENILIAHPFSAGKRKLQVYLPSRVGIWYELWGGELYNSTDNPWINIDIVETDFVAFISQGTVLPLMVGNNLDCRAQGTLLQESYWNFSANQTSISISNIPKENCNYTLENITLYYTTDNYYSKYYILEKDLCIGESDITLEYSVVE</sequence>
<keyword evidence="2" id="KW-0326">Glycosidase</keyword>
<evidence type="ECO:0000313" key="6">
    <source>
        <dbReference type="Proteomes" id="UP001162164"/>
    </source>
</evidence>
<feature type="domain" description="Glycosyl hydrolase family 31 C-terminal" evidence="4">
    <location>
        <begin position="216"/>
        <end position="305"/>
    </location>
</feature>
<dbReference type="Gene3D" id="2.60.40.1180">
    <property type="entry name" value="Golgi alpha-mannosidase II"/>
    <property type="match status" value="1"/>
</dbReference>
<evidence type="ECO:0000259" key="3">
    <source>
        <dbReference type="Pfam" id="PF01055"/>
    </source>
</evidence>
<reference evidence="5" key="1">
    <citation type="journal article" date="2023" name="Insect Mol. Biol.">
        <title>Genome sequencing provides insights into the evolution of gene families encoding plant cell wall-degrading enzymes in longhorned beetles.</title>
        <authorList>
            <person name="Shin N.R."/>
            <person name="Okamura Y."/>
            <person name="Kirsch R."/>
            <person name="Pauchet Y."/>
        </authorList>
    </citation>
    <scope>NUCLEOTIDE SEQUENCE</scope>
    <source>
        <strain evidence="5">MMC_N1</strain>
    </source>
</reference>
<dbReference type="PANTHER" id="PTHR22762:SF167">
    <property type="entry name" value="LYSOSOMAL ALPHA-GLUCOSIDASE-LIKE PROTEIN"/>
    <property type="match status" value="1"/>
</dbReference>
<dbReference type="InterPro" id="IPR013780">
    <property type="entry name" value="Glyco_hydro_b"/>
</dbReference>
<evidence type="ECO:0000259" key="4">
    <source>
        <dbReference type="Pfam" id="PF21365"/>
    </source>
</evidence>
<organism evidence="5 6">
    <name type="scientific">Molorchus minor</name>
    <dbReference type="NCBI Taxonomy" id="1323400"/>
    <lineage>
        <taxon>Eukaryota</taxon>
        <taxon>Metazoa</taxon>
        <taxon>Ecdysozoa</taxon>
        <taxon>Arthropoda</taxon>
        <taxon>Hexapoda</taxon>
        <taxon>Insecta</taxon>
        <taxon>Pterygota</taxon>
        <taxon>Neoptera</taxon>
        <taxon>Endopterygota</taxon>
        <taxon>Coleoptera</taxon>
        <taxon>Polyphaga</taxon>
        <taxon>Cucujiformia</taxon>
        <taxon>Chrysomeloidea</taxon>
        <taxon>Cerambycidae</taxon>
        <taxon>Lamiinae</taxon>
        <taxon>Monochamini</taxon>
        <taxon>Molorchus</taxon>
    </lineage>
</organism>
<dbReference type="Proteomes" id="UP001162164">
    <property type="component" value="Unassembled WGS sequence"/>
</dbReference>
<comment type="similarity">
    <text evidence="1 2">Belongs to the glycosyl hydrolase 31 family.</text>
</comment>
<dbReference type="PANTHER" id="PTHR22762">
    <property type="entry name" value="ALPHA-GLUCOSIDASE"/>
    <property type="match status" value="1"/>
</dbReference>
<proteinExistence type="inferred from homology"/>
<feature type="domain" description="Glycoside hydrolase family 31 TIM barrel" evidence="3">
    <location>
        <begin position="60"/>
        <end position="211"/>
    </location>
</feature>
<evidence type="ECO:0000256" key="2">
    <source>
        <dbReference type="RuleBase" id="RU361185"/>
    </source>
</evidence>
<dbReference type="Pfam" id="PF01055">
    <property type="entry name" value="Glyco_hydro_31_2nd"/>
    <property type="match status" value="1"/>
</dbReference>
<dbReference type="InterPro" id="IPR017853">
    <property type="entry name" value="GH"/>
</dbReference>
<dbReference type="EMBL" id="JAPWTJ010000090">
    <property type="protein sequence ID" value="KAJ8983187.1"/>
    <property type="molecule type" value="Genomic_DNA"/>
</dbReference>
<gene>
    <name evidence="5" type="ORF">NQ317_005830</name>
</gene>
<accession>A0ABQ9JZ87</accession>
<dbReference type="Gene3D" id="3.20.20.80">
    <property type="entry name" value="Glycosidases"/>
    <property type="match status" value="1"/>
</dbReference>
<comment type="caution">
    <text evidence="5">The sequence shown here is derived from an EMBL/GenBank/DDBJ whole genome shotgun (WGS) entry which is preliminary data.</text>
</comment>
<protein>
    <submittedName>
        <fullName evidence="5">Uncharacterized protein</fullName>
    </submittedName>
</protein>
<dbReference type="InterPro" id="IPR048395">
    <property type="entry name" value="Glyco_hydro_31_C"/>
</dbReference>
<dbReference type="InterPro" id="IPR000322">
    <property type="entry name" value="Glyco_hydro_31_TIM"/>
</dbReference>
<evidence type="ECO:0000313" key="5">
    <source>
        <dbReference type="EMBL" id="KAJ8983187.1"/>
    </source>
</evidence>
<dbReference type="SUPFAM" id="SSF51011">
    <property type="entry name" value="Glycosyl hydrolase domain"/>
    <property type="match status" value="1"/>
</dbReference>
<keyword evidence="2" id="KW-0378">Hydrolase</keyword>
<dbReference type="SUPFAM" id="SSF51445">
    <property type="entry name" value="(Trans)glycosidases"/>
    <property type="match status" value="1"/>
</dbReference>
<name>A0ABQ9JZ87_9CUCU</name>
<dbReference type="Pfam" id="PF21365">
    <property type="entry name" value="Glyco_hydro_31_3rd"/>
    <property type="match status" value="1"/>
</dbReference>
<keyword evidence="6" id="KW-1185">Reference proteome</keyword>
<evidence type="ECO:0000256" key="1">
    <source>
        <dbReference type="ARBA" id="ARBA00007806"/>
    </source>
</evidence>